<keyword evidence="1" id="KW-0812">Transmembrane</keyword>
<accession>A0A286NUQ5</accession>
<dbReference type="Pfam" id="PF05099">
    <property type="entry name" value="TerB"/>
    <property type="match status" value="1"/>
</dbReference>
<dbReference type="AlphaFoldDB" id="A0A286NUQ5"/>
<dbReference type="EMBL" id="CP022163">
    <property type="protein sequence ID" value="ATB26708.1"/>
    <property type="molecule type" value="Genomic_DNA"/>
</dbReference>
<proteinExistence type="predicted"/>
<evidence type="ECO:0000259" key="2">
    <source>
        <dbReference type="PROSITE" id="PS50076"/>
    </source>
</evidence>
<sequence length="248" mass="27328">MLGLAVGLLIGGPLPIVLLIVAGVLVGHQVDELNVLPGPAVEVPRPSRVSQDTAAQRHFARHLCALFIEVARADGELVRDEVRVVREYFAERLRYGPEALDLVRRFLKEHLARPPSLEDSAAACRDELNVPSRLLLLDALYGLALVDGQLHRAEQETLRRVAQGLGLTEEQLRSVTARHFGDGEVHYTRLGLTPDASDADVKSAFRRLAAMHHPDRVAQLGPGAVEEASRRFQEIREAYDKIRGLRGG</sequence>
<name>A0A286NUQ5_9BACT</name>
<dbReference type="CDD" id="cd07177">
    <property type="entry name" value="terB_like"/>
    <property type="match status" value="1"/>
</dbReference>
<organism evidence="3 4">
    <name type="scientific">Melittangium boletus DSM 14713</name>
    <dbReference type="NCBI Taxonomy" id="1294270"/>
    <lineage>
        <taxon>Bacteria</taxon>
        <taxon>Pseudomonadati</taxon>
        <taxon>Myxococcota</taxon>
        <taxon>Myxococcia</taxon>
        <taxon>Myxococcales</taxon>
        <taxon>Cystobacterineae</taxon>
        <taxon>Archangiaceae</taxon>
        <taxon>Melittangium</taxon>
    </lineage>
</organism>
<dbReference type="SUPFAM" id="SSF46565">
    <property type="entry name" value="Chaperone J-domain"/>
    <property type="match status" value="1"/>
</dbReference>
<feature type="transmembrane region" description="Helical" evidence="1">
    <location>
        <begin position="6"/>
        <end position="26"/>
    </location>
</feature>
<reference evidence="3 4" key="1">
    <citation type="submission" date="2017-06" db="EMBL/GenBank/DDBJ databases">
        <authorList>
            <person name="Kim H.J."/>
            <person name="Triplett B.A."/>
        </authorList>
    </citation>
    <scope>NUCLEOTIDE SEQUENCE [LARGE SCALE GENOMIC DNA]</scope>
    <source>
        <strain evidence="3 4">DSM 14713</strain>
    </source>
</reference>
<keyword evidence="1" id="KW-1133">Transmembrane helix</keyword>
<dbReference type="InterPro" id="IPR050817">
    <property type="entry name" value="DjlA_DnaK_co-chaperone"/>
</dbReference>
<feature type="domain" description="J" evidence="2">
    <location>
        <begin position="185"/>
        <end position="247"/>
    </location>
</feature>
<dbReference type="PROSITE" id="PS50076">
    <property type="entry name" value="DNAJ_2"/>
    <property type="match status" value="1"/>
</dbReference>
<evidence type="ECO:0000313" key="3">
    <source>
        <dbReference type="EMBL" id="ATB26708.1"/>
    </source>
</evidence>
<dbReference type="InterPro" id="IPR029024">
    <property type="entry name" value="TerB-like"/>
</dbReference>
<dbReference type="InterPro" id="IPR007791">
    <property type="entry name" value="DjlA_N"/>
</dbReference>
<dbReference type="Gene3D" id="1.10.287.110">
    <property type="entry name" value="DnaJ domain"/>
    <property type="match status" value="1"/>
</dbReference>
<keyword evidence="4" id="KW-1185">Reference proteome</keyword>
<dbReference type="Pfam" id="PF00226">
    <property type="entry name" value="DnaJ"/>
    <property type="match status" value="1"/>
</dbReference>
<dbReference type="SMART" id="SM00271">
    <property type="entry name" value="DnaJ"/>
    <property type="match status" value="1"/>
</dbReference>
<dbReference type="SUPFAM" id="SSF158682">
    <property type="entry name" value="TerB-like"/>
    <property type="match status" value="1"/>
</dbReference>
<gene>
    <name evidence="3" type="ORF">MEBOL_000142</name>
</gene>
<keyword evidence="1" id="KW-0472">Membrane</keyword>
<dbReference type="InterPro" id="IPR036869">
    <property type="entry name" value="J_dom_sf"/>
</dbReference>
<dbReference type="InterPro" id="IPR001623">
    <property type="entry name" value="DnaJ_domain"/>
</dbReference>
<dbReference type="KEGG" id="mbd:MEBOL_000142"/>
<evidence type="ECO:0000313" key="4">
    <source>
        <dbReference type="Proteomes" id="UP000217289"/>
    </source>
</evidence>
<dbReference type="PANTHER" id="PTHR24074">
    <property type="entry name" value="CO-CHAPERONE PROTEIN DJLA"/>
    <property type="match status" value="1"/>
</dbReference>
<dbReference type="Proteomes" id="UP000217289">
    <property type="component" value="Chromosome"/>
</dbReference>
<dbReference type="PRINTS" id="PR00625">
    <property type="entry name" value="JDOMAIN"/>
</dbReference>
<dbReference type="Gene3D" id="1.10.3680.10">
    <property type="entry name" value="TerB-like"/>
    <property type="match status" value="1"/>
</dbReference>
<dbReference type="CDD" id="cd06257">
    <property type="entry name" value="DnaJ"/>
    <property type="match status" value="1"/>
</dbReference>
<dbReference type="RefSeq" id="WP_342747721.1">
    <property type="nucleotide sequence ID" value="NZ_CP022163.1"/>
</dbReference>
<protein>
    <submittedName>
        <fullName evidence="3">Molecular chaperone DnaJ</fullName>
    </submittedName>
</protein>
<evidence type="ECO:0000256" key="1">
    <source>
        <dbReference type="SAM" id="Phobius"/>
    </source>
</evidence>